<dbReference type="AlphaFoldDB" id="A0A087V098"/>
<name>A0A087V098_STEMI</name>
<organism evidence="2 3">
    <name type="scientific">Stegodyphus mimosarum</name>
    <name type="common">African social velvet spider</name>
    <dbReference type="NCBI Taxonomy" id="407821"/>
    <lineage>
        <taxon>Eukaryota</taxon>
        <taxon>Metazoa</taxon>
        <taxon>Ecdysozoa</taxon>
        <taxon>Arthropoda</taxon>
        <taxon>Chelicerata</taxon>
        <taxon>Arachnida</taxon>
        <taxon>Araneae</taxon>
        <taxon>Araneomorphae</taxon>
        <taxon>Entelegynae</taxon>
        <taxon>Eresoidea</taxon>
        <taxon>Eresidae</taxon>
        <taxon>Stegodyphus</taxon>
    </lineage>
</organism>
<gene>
    <name evidence="2" type="ORF">X975_03114</name>
</gene>
<evidence type="ECO:0000256" key="1">
    <source>
        <dbReference type="SAM" id="MobiDB-lite"/>
    </source>
</evidence>
<accession>A0A087V098</accession>
<dbReference type="Proteomes" id="UP000054359">
    <property type="component" value="Unassembled WGS sequence"/>
</dbReference>
<sequence>PRRQDTVGNDACVCAYFIVSFVYKLGFEFSFTAKSRAFHIICKFSSQNVRNEFRKRLDLDFTLTPTVSQQSSICGEPPPPTPDAEQPAAMEESEIF</sequence>
<evidence type="ECO:0000313" key="3">
    <source>
        <dbReference type="Proteomes" id="UP000054359"/>
    </source>
</evidence>
<dbReference type="EMBL" id="KK122581">
    <property type="protein sequence ID" value="KFM83037.1"/>
    <property type="molecule type" value="Genomic_DNA"/>
</dbReference>
<feature type="non-terminal residue" evidence="2">
    <location>
        <position position="1"/>
    </location>
</feature>
<protein>
    <submittedName>
        <fullName evidence="2">Uncharacterized protein</fullName>
    </submittedName>
</protein>
<proteinExistence type="predicted"/>
<evidence type="ECO:0000313" key="2">
    <source>
        <dbReference type="EMBL" id="KFM83037.1"/>
    </source>
</evidence>
<feature type="region of interest" description="Disordered" evidence="1">
    <location>
        <begin position="68"/>
        <end position="96"/>
    </location>
</feature>
<feature type="non-terminal residue" evidence="2">
    <location>
        <position position="96"/>
    </location>
</feature>
<keyword evidence="3" id="KW-1185">Reference proteome</keyword>
<reference evidence="2 3" key="1">
    <citation type="submission" date="2013-11" db="EMBL/GenBank/DDBJ databases">
        <title>Genome sequencing of Stegodyphus mimosarum.</title>
        <authorList>
            <person name="Bechsgaard J."/>
        </authorList>
    </citation>
    <scope>NUCLEOTIDE SEQUENCE [LARGE SCALE GENOMIC DNA]</scope>
</reference>